<proteinExistence type="predicted"/>
<name>A0A7H9BJY2_9NEIS</name>
<dbReference type="RefSeq" id="WP_179355472.1">
    <property type="nucleotide sequence ID" value="NZ_CP058627.1"/>
</dbReference>
<dbReference type="KEGG" id="chiz:HQ393_12385"/>
<accession>A0A7H9BJY2</accession>
<reference evidence="1 2" key="1">
    <citation type="submission" date="2020-07" db="EMBL/GenBank/DDBJ databases">
        <title>Complete genome sequence of Chitinibacter sp. 2T18.</title>
        <authorList>
            <person name="Bae J.-W."/>
            <person name="Choi J.-W."/>
        </authorList>
    </citation>
    <scope>NUCLEOTIDE SEQUENCE [LARGE SCALE GENOMIC DNA]</scope>
    <source>
        <strain evidence="1 2">2T18</strain>
    </source>
</reference>
<dbReference type="AlphaFoldDB" id="A0A7H9BJY2"/>
<protein>
    <submittedName>
        <fullName evidence="1">Uncharacterized protein</fullName>
    </submittedName>
</protein>
<dbReference type="EMBL" id="CP058627">
    <property type="protein sequence ID" value="QLG88970.1"/>
    <property type="molecule type" value="Genomic_DNA"/>
</dbReference>
<evidence type="ECO:0000313" key="2">
    <source>
        <dbReference type="Proteomes" id="UP000509597"/>
    </source>
</evidence>
<dbReference type="Proteomes" id="UP000509597">
    <property type="component" value="Chromosome"/>
</dbReference>
<sequence>MSMKKKLFYSLLEMLLKWVMAKKGGSQYGAAPHNTQFGYGKKPYQHKKPYYKKSRWFD</sequence>
<organism evidence="1 2">
    <name type="scientific">Chitinibacter bivalviorum</name>
    <dbReference type="NCBI Taxonomy" id="2739434"/>
    <lineage>
        <taxon>Bacteria</taxon>
        <taxon>Pseudomonadati</taxon>
        <taxon>Pseudomonadota</taxon>
        <taxon>Betaproteobacteria</taxon>
        <taxon>Neisseriales</taxon>
        <taxon>Chitinibacteraceae</taxon>
        <taxon>Chitinibacter</taxon>
    </lineage>
</organism>
<evidence type="ECO:0000313" key="1">
    <source>
        <dbReference type="EMBL" id="QLG88970.1"/>
    </source>
</evidence>
<keyword evidence="2" id="KW-1185">Reference proteome</keyword>
<gene>
    <name evidence="1" type="ORF">HQ393_12385</name>
</gene>